<dbReference type="HOGENOM" id="CLU_2871279_0_0_1"/>
<reference evidence="1" key="2">
    <citation type="submission" date="2018-05" db="EMBL/GenBank/DDBJ databases">
        <title>OgluRS3 (Oryza glumaepatula Reference Sequence Version 3).</title>
        <authorList>
            <person name="Zhang J."/>
            <person name="Kudrna D."/>
            <person name="Lee S."/>
            <person name="Talag J."/>
            <person name="Welchert J."/>
            <person name="Wing R.A."/>
        </authorList>
    </citation>
    <scope>NUCLEOTIDE SEQUENCE [LARGE SCALE GENOMIC DNA]</scope>
</reference>
<dbReference type="AlphaFoldDB" id="A0A0D9YMK6"/>
<sequence length="64" mass="6934">MRRKDYSPAETNPCNVMIPQTTLLLSTTGKNCTGEGGDSIFSMACTAIASAKPKSIIRNRDKEL</sequence>
<protein>
    <submittedName>
        <fullName evidence="1">Uncharacterized protein</fullName>
    </submittedName>
</protein>
<proteinExistence type="predicted"/>
<dbReference type="EnsemblPlants" id="OGLUM02G04350.1">
    <property type="protein sequence ID" value="OGLUM02G04350.1"/>
    <property type="gene ID" value="OGLUM02G04350"/>
</dbReference>
<evidence type="ECO:0000313" key="2">
    <source>
        <dbReference type="Proteomes" id="UP000026961"/>
    </source>
</evidence>
<name>A0A0D9YMK6_9ORYZ</name>
<reference evidence="1" key="1">
    <citation type="submission" date="2015-04" db="UniProtKB">
        <authorList>
            <consortium name="EnsemblPlants"/>
        </authorList>
    </citation>
    <scope>IDENTIFICATION</scope>
</reference>
<dbReference type="Proteomes" id="UP000026961">
    <property type="component" value="Chromosome 2"/>
</dbReference>
<dbReference type="Gramene" id="OGLUM02G04350.1">
    <property type="protein sequence ID" value="OGLUM02G04350.1"/>
    <property type="gene ID" value="OGLUM02G04350"/>
</dbReference>
<organism evidence="1">
    <name type="scientific">Oryza glumipatula</name>
    <dbReference type="NCBI Taxonomy" id="40148"/>
    <lineage>
        <taxon>Eukaryota</taxon>
        <taxon>Viridiplantae</taxon>
        <taxon>Streptophyta</taxon>
        <taxon>Embryophyta</taxon>
        <taxon>Tracheophyta</taxon>
        <taxon>Spermatophyta</taxon>
        <taxon>Magnoliopsida</taxon>
        <taxon>Liliopsida</taxon>
        <taxon>Poales</taxon>
        <taxon>Poaceae</taxon>
        <taxon>BOP clade</taxon>
        <taxon>Oryzoideae</taxon>
        <taxon>Oryzeae</taxon>
        <taxon>Oryzinae</taxon>
        <taxon>Oryza</taxon>
    </lineage>
</organism>
<accession>A0A0D9YMK6</accession>
<keyword evidence="2" id="KW-1185">Reference proteome</keyword>
<evidence type="ECO:0000313" key="1">
    <source>
        <dbReference type="EnsemblPlants" id="OGLUM02G04350.1"/>
    </source>
</evidence>